<evidence type="ECO:0000256" key="2">
    <source>
        <dbReference type="ARBA" id="ARBA00023002"/>
    </source>
</evidence>
<protein>
    <submittedName>
        <fullName evidence="4">Acyl-CoA reductase-like NAD-dependent aldehyde dehydrogenase</fullName>
    </submittedName>
</protein>
<dbReference type="Pfam" id="PF00171">
    <property type="entry name" value="Aldedh"/>
    <property type="match status" value="1"/>
</dbReference>
<evidence type="ECO:0000259" key="3">
    <source>
        <dbReference type="Pfam" id="PF00171"/>
    </source>
</evidence>
<keyword evidence="5" id="KW-1185">Reference proteome</keyword>
<feature type="domain" description="Aldehyde dehydrogenase" evidence="3">
    <location>
        <begin position="1"/>
        <end position="97"/>
    </location>
</feature>
<organism evidence="4 5">
    <name type="scientific">Rhizobium lentis</name>
    <dbReference type="NCBI Taxonomy" id="1138194"/>
    <lineage>
        <taxon>Bacteria</taxon>
        <taxon>Pseudomonadati</taxon>
        <taxon>Pseudomonadota</taxon>
        <taxon>Alphaproteobacteria</taxon>
        <taxon>Hyphomicrobiales</taxon>
        <taxon>Rhizobiaceae</taxon>
        <taxon>Rhizobium/Agrobacterium group</taxon>
        <taxon>Rhizobium</taxon>
    </lineage>
</organism>
<evidence type="ECO:0000313" key="4">
    <source>
        <dbReference type="EMBL" id="MBB5564361.1"/>
    </source>
</evidence>
<dbReference type="PANTHER" id="PTHR43353">
    <property type="entry name" value="SUCCINATE-SEMIALDEHYDE DEHYDROGENASE, MITOCHONDRIAL"/>
    <property type="match status" value="1"/>
</dbReference>
<dbReference type="EMBL" id="JACHBC010000020">
    <property type="protein sequence ID" value="MBB5564361.1"/>
    <property type="molecule type" value="Genomic_DNA"/>
</dbReference>
<dbReference type="InterPro" id="IPR016161">
    <property type="entry name" value="Ald_DH/histidinol_DH"/>
</dbReference>
<accession>A0A7W9CYM6</accession>
<dbReference type="InterPro" id="IPR016162">
    <property type="entry name" value="Ald_DH_N"/>
</dbReference>
<evidence type="ECO:0000256" key="1">
    <source>
        <dbReference type="ARBA" id="ARBA00009986"/>
    </source>
</evidence>
<dbReference type="Gene3D" id="3.40.605.10">
    <property type="entry name" value="Aldehyde Dehydrogenase, Chain A, domain 1"/>
    <property type="match status" value="1"/>
</dbReference>
<sequence length="107" mass="10813">MITRKSAPALAAGCSVVLKPSEFTPFSALALAELAARAGIPDGVLNVVTGDANAIGAEMTSNPLVRMITFTGSTRVGKLLMEQSANTVKIGGNAPLIAAAIQPLPVP</sequence>
<dbReference type="InterPro" id="IPR050740">
    <property type="entry name" value="Aldehyde_DH_Superfamily"/>
</dbReference>
<dbReference type="SUPFAM" id="SSF53720">
    <property type="entry name" value="ALDH-like"/>
    <property type="match status" value="1"/>
</dbReference>
<gene>
    <name evidence="4" type="ORF">GGI59_006069</name>
</gene>
<reference evidence="4 5" key="1">
    <citation type="submission" date="2020-08" db="EMBL/GenBank/DDBJ databases">
        <title>Genomic Encyclopedia of Type Strains, Phase IV (KMG-V): Genome sequencing to study the core and pangenomes of soil and plant-associated prokaryotes.</title>
        <authorList>
            <person name="Whitman W."/>
        </authorList>
    </citation>
    <scope>NUCLEOTIDE SEQUENCE [LARGE SCALE GENOMIC DNA]</scope>
    <source>
        <strain evidence="4 5">SEMIA 4034</strain>
    </source>
</reference>
<dbReference type="InterPro" id="IPR015590">
    <property type="entry name" value="Aldehyde_DH_dom"/>
</dbReference>
<dbReference type="GO" id="GO:0009450">
    <property type="term" value="P:gamma-aminobutyric acid catabolic process"/>
    <property type="evidence" value="ECO:0007669"/>
    <property type="project" value="TreeGrafter"/>
</dbReference>
<comment type="caution">
    <text evidence="4">The sequence shown here is derived from an EMBL/GenBank/DDBJ whole genome shotgun (WGS) entry which is preliminary data.</text>
</comment>
<evidence type="ECO:0000313" key="5">
    <source>
        <dbReference type="Proteomes" id="UP000528824"/>
    </source>
</evidence>
<name>A0A7W9CYM6_9HYPH</name>
<dbReference type="GO" id="GO:0004777">
    <property type="term" value="F:succinate-semialdehyde dehydrogenase (NAD+) activity"/>
    <property type="evidence" value="ECO:0007669"/>
    <property type="project" value="TreeGrafter"/>
</dbReference>
<proteinExistence type="inferred from homology"/>
<keyword evidence="2" id="KW-0560">Oxidoreductase</keyword>
<comment type="similarity">
    <text evidence="1">Belongs to the aldehyde dehydrogenase family.</text>
</comment>
<dbReference type="Proteomes" id="UP000528824">
    <property type="component" value="Unassembled WGS sequence"/>
</dbReference>
<dbReference type="AlphaFoldDB" id="A0A7W9CYM6"/>
<dbReference type="PANTHER" id="PTHR43353:SF5">
    <property type="entry name" value="SUCCINATE-SEMIALDEHYDE DEHYDROGENASE, MITOCHONDRIAL"/>
    <property type="match status" value="1"/>
</dbReference>